<keyword evidence="1" id="KW-0175">Coiled coil</keyword>
<dbReference type="GO" id="GO:0004527">
    <property type="term" value="F:exonuclease activity"/>
    <property type="evidence" value="ECO:0007669"/>
    <property type="project" value="UniProtKB-KW"/>
</dbReference>
<accession>A0ABT9NSY4</accession>
<evidence type="ECO:0000256" key="1">
    <source>
        <dbReference type="SAM" id="Coils"/>
    </source>
</evidence>
<proteinExistence type="predicted"/>
<feature type="region of interest" description="Disordered" evidence="2">
    <location>
        <begin position="177"/>
        <end position="196"/>
    </location>
</feature>
<protein>
    <submittedName>
        <fullName evidence="3">Exonuclease VII small subunit</fullName>
    </submittedName>
</protein>
<feature type="coiled-coil region" evidence="1">
    <location>
        <begin position="203"/>
        <end position="300"/>
    </location>
</feature>
<gene>
    <name evidence="3" type="ORF">J2S59_003351</name>
</gene>
<dbReference type="EMBL" id="JAUSQM010000001">
    <property type="protein sequence ID" value="MDP9823542.1"/>
    <property type="molecule type" value="Genomic_DNA"/>
</dbReference>
<evidence type="ECO:0000313" key="3">
    <source>
        <dbReference type="EMBL" id="MDP9823542.1"/>
    </source>
</evidence>
<evidence type="ECO:0000256" key="2">
    <source>
        <dbReference type="SAM" id="MobiDB-lite"/>
    </source>
</evidence>
<comment type="caution">
    <text evidence="3">The sequence shown here is derived from an EMBL/GenBank/DDBJ whole genome shotgun (WGS) entry which is preliminary data.</text>
</comment>
<dbReference type="RefSeq" id="WP_068124280.1">
    <property type="nucleotide sequence ID" value="NZ_CCXJ01000701.1"/>
</dbReference>
<evidence type="ECO:0000313" key="4">
    <source>
        <dbReference type="Proteomes" id="UP001240447"/>
    </source>
</evidence>
<reference evidence="3 4" key="1">
    <citation type="submission" date="2023-07" db="EMBL/GenBank/DDBJ databases">
        <title>Sequencing the genomes of 1000 actinobacteria strains.</title>
        <authorList>
            <person name="Klenk H.-P."/>
        </authorList>
    </citation>
    <scope>NUCLEOTIDE SEQUENCE [LARGE SCALE GENOMIC DNA]</scope>
    <source>
        <strain evidence="3 4">GD13</strain>
    </source>
</reference>
<keyword evidence="4" id="KW-1185">Reference proteome</keyword>
<sequence>MAEDPWHEIVDALYAVTLGDFTPERDRRAKELKGQDAGLAARVKTLKKPSTAAWVVNLLVRRETEQVDQVLELGASLRAAAEDLDAEQLRALTKQRRQLTAAVTTQARGLARGEGIKVSASVADQIEGTLHAAMLSEQASEAIRTGALVRAIEPSEVGGLGDDADLADAVAHADLLGTQPTPTEAPEPTRPNLRVVPDDGAARRAAEEELEAAQEVLEQAAEEADDAEEAVSGLRARSLQLEQELEELRRRMADLDTELESVVDRLEESEAMLEEATAARADAQAAVAAAEAELARLTDS</sequence>
<name>A0ABT9NSY4_9ACTN</name>
<dbReference type="Gene3D" id="1.20.5.340">
    <property type="match status" value="1"/>
</dbReference>
<keyword evidence="3" id="KW-0378">Hydrolase</keyword>
<organism evidence="3 4">
    <name type="scientific">Nocardioides massiliensis</name>
    <dbReference type="NCBI Taxonomy" id="1325935"/>
    <lineage>
        <taxon>Bacteria</taxon>
        <taxon>Bacillati</taxon>
        <taxon>Actinomycetota</taxon>
        <taxon>Actinomycetes</taxon>
        <taxon>Propionibacteriales</taxon>
        <taxon>Nocardioidaceae</taxon>
        <taxon>Nocardioides</taxon>
    </lineage>
</organism>
<dbReference type="Proteomes" id="UP001240447">
    <property type="component" value="Unassembled WGS sequence"/>
</dbReference>
<keyword evidence="3" id="KW-0269">Exonuclease</keyword>
<keyword evidence="3" id="KW-0540">Nuclease</keyword>